<feature type="modified residue" description="N6-(pyridoxal phosphate)lysine" evidence="9 10">
    <location>
        <position position="232"/>
    </location>
</feature>
<proteinExistence type="inferred from homology"/>
<dbReference type="SUPFAM" id="SSF53383">
    <property type="entry name" value="PLP-dependent transferases"/>
    <property type="match status" value="1"/>
</dbReference>
<dbReference type="Proteomes" id="UP000238823">
    <property type="component" value="Unassembled WGS sequence"/>
</dbReference>
<evidence type="ECO:0000256" key="10">
    <source>
        <dbReference type="PIRSR" id="PIRSR000412-50"/>
    </source>
</evidence>
<gene>
    <name evidence="9 12" type="primary">glyA</name>
    <name evidence="12" type="ORF">ENSA7_62170</name>
</gene>
<feature type="binding site" evidence="9">
    <location>
        <position position="123"/>
    </location>
    <ligand>
        <name>(6S)-5,6,7,8-tetrahydrofolate</name>
        <dbReference type="ChEBI" id="CHEBI:57453"/>
    </ligand>
</feature>
<evidence type="ECO:0000259" key="11">
    <source>
        <dbReference type="Pfam" id="PF00464"/>
    </source>
</evidence>
<comment type="catalytic activity">
    <reaction evidence="9">
        <text>(6R)-5,10-methylene-5,6,7,8-tetrahydrofolate + glycine + H2O = (6S)-5,6,7,8-tetrahydrofolate + L-serine</text>
        <dbReference type="Rhea" id="RHEA:15481"/>
        <dbReference type="ChEBI" id="CHEBI:15377"/>
        <dbReference type="ChEBI" id="CHEBI:15636"/>
        <dbReference type="ChEBI" id="CHEBI:33384"/>
        <dbReference type="ChEBI" id="CHEBI:57305"/>
        <dbReference type="ChEBI" id="CHEBI:57453"/>
        <dbReference type="EC" id="2.1.2.1"/>
    </reaction>
</comment>
<keyword evidence="8 9" id="KW-0663">Pyridoxal phosphate</keyword>
<dbReference type="InterPro" id="IPR019798">
    <property type="entry name" value="Ser_HO-MeTrfase_PLP_BS"/>
</dbReference>
<dbReference type="EC" id="2.1.2.1" evidence="9"/>
<dbReference type="NCBIfam" id="NF000586">
    <property type="entry name" value="PRK00011.1"/>
    <property type="match status" value="1"/>
</dbReference>
<dbReference type="PIRSF" id="PIRSF000412">
    <property type="entry name" value="SHMT"/>
    <property type="match status" value="1"/>
</dbReference>
<dbReference type="AlphaFoldDB" id="A0A2S9Y3A7"/>
<comment type="similarity">
    <text evidence="3 9">Belongs to the SHMT family.</text>
</comment>
<accession>A0A2S9Y3A7</accession>
<dbReference type="InterPro" id="IPR039429">
    <property type="entry name" value="SHMT-like_dom"/>
</dbReference>
<dbReference type="PANTHER" id="PTHR11680:SF35">
    <property type="entry name" value="SERINE HYDROXYMETHYLTRANSFERASE 1"/>
    <property type="match status" value="1"/>
</dbReference>
<dbReference type="GO" id="GO:0004372">
    <property type="term" value="F:glycine hydroxymethyltransferase activity"/>
    <property type="evidence" value="ECO:0007669"/>
    <property type="project" value="UniProtKB-UniRule"/>
</dbReference>
<dbReference type="GO" id="GO:0019264">
    <property type="term" value="P:glycine biosynthetic process from serine"/>
    <property type="evidence" value="ECO:0007669"/>
    <property type="project" value="UniProtKB-UniRule"/>
</dbReference>
<evidence type="ECO:0000256" key="5">
    <source>
        <dbReference type="ARBA" id="ARBA00022490"/>
    </source>
</evidence>
<dbReference type="HAMAP" id="MF_00051">
    <property type="entry name" value="SHMT"/>
    <property type="match status" value="1"/>
</dbReference>
<dbReference type="GO" id="GO:0005829">
    <property type="term" value="C:cytosol"/>
    <property type="evidence" value="ECO:0007669"/>
    <property type="project" value="TreeGrafter"/>
</dbReference>
<dbReference type="GO" id="GO:0035999">
    <property type="term" value="P:tetrahydrofolate interconversion"/>
    <property type="evidence" value="ECO:0007669"/>
    <property type="project" value="UniProtKB-UniRule"/>
</dbReference>
<dbReference type="GO" id="GO:0032259">
    <property type="term" value="P:methylation"/>
    <property type="evidence" value="ECO:0007669"/>
    <property type="project" value="UniProtKB-KW"/>
</dbReference>
<dbReference type="InterPro" id="IPR015422">
    <property type="entry name" value="PyrdxlP-dep_Trfase_small"/>
</dbReference>
<evidence type="ECO:0000313" key="13">
    <source>
        <dbReference type="Proteomes" id="UP000238823"/>
    </source>
</evidence>
<evidence type="ECO:0000256" key="4">
    <source>
        <dbReference type="ARBA" id="ARBA00011738"/>
    </source>
</evidence>
<dbReference type="UniPathway" id="UPA00288">
    <property type="reaction ID" value="UER01023"/>
</dbReference>
<dbReference type="InterPro" id="IPR001085">
    <property type="entry name" value="Ser_HO-MeTrfase"/>
</dbReference>
<name>A0A2S9Y3A7_9BACT</name>
<evidence type="ECO:0000256" key="9">
    <source>
        <dbReference type="HAMAP-Rule" id="MF_00051"/>
    </source>
</evidence>
<comment type="pathway">
    <text evidence="9">Amino-acid biosynthesis; glycine biosynthesis; glycine from L-serine: step 1/1.</text>
</comment>
<evidence type="ECO:0000313" key="12">
    <source>
        <dbReference type="EMBL" id="PRP99579.1"/>
    </source>
</evidence>
<organism evidence="12 13">
    <name type="scientific">Enhygromyxa salina</name>
    <dbReference type="NCBI Taxonomy" id="215803"/>
    <lineage>
        <taxon>Bacteria</taxon>
        <taxon>Pseudomonadati</taxon>
        <taxon>Myxococcota</taxon>
        <taxon>Polyangia</taxon>
        <taxon>Nannocystales</taxon>
        <taxon>Nannocystaceae</taxon>
        <taxon>Enhygromyxa</taxon>
    </lineage>
</organism>
<sequence length="424" mass="45221">MPMTERDPSLAVADTEVNELILQEDRRQRESLRLIASENYTSKAVLEACASSLTNKYAEGYAGKRYYEGMSVIDPLERLAIDRAKSLFGAEHANVQPYSGSPANLAVLLALCEPGDTIMGLSLPAGGHLTHGWKVSATGIYYNSVQYGVRESDHLIDLDQVRDLAKQHRPKLIWVGHSAYPRVLDFPAFAEIAAEVDAYLAADIAHVAGLVAGGAHPSPIPHCHAVSSTTHKTLRGPRGGLIMCRKAHAKAIDKAVFPGLQGGPHNHTTAAMAVAFKEAAQPSFRDYATTVVANAKALAEALIGAGLDLITGGTDNHLMLVDLTSTGISGRVGAKALDRCGIELNCNSIPFDRRKPFDPSGLRIGAAAVTSRGLRPEHMPMLAGFISDGVREAASNDGQVSEEFAARMRGEIAEFLAEFPAPGL</sequence>
<evidence type="ECO:0000256" key="3">
    <source>
        <dbReference type="ARBA" id="ARBA00006376"/>
    </source>
</evidence>
<dbReference type="GO" id="GO:0008168">
    <property type="term" value="F:methyltransferase activity"/>
    <property type="evidence" value="ECO:0007669"/>
    <property type="project" value="UniProtKB-KW"/>
</dbReference>
<evidence type="ECO:0000256" key="2">
    <source>
        <dbReference type="ARBA" id="ARBA00004496"/>
    </source>
</evidence>
<dbReference type="Gene3D" id="3.90.1150.10">
    <property type="entry name" value="Aspartate Aminotransferase, domain 1"/>
    <property type="match status" value="1"/>
</dbReference>
<evidence type="ECO:0000256" key="7">
    <source>
        <dbReference type="ARBA" id="ARBA00022679"/>
    </source>
</evidence>
<feature type="domain" description="Serine hydroxymethyltransferase-like" evidence="11">
    <location>
        <begin position="11"/>
        <end position="386"/>
    </location>
</feature>
<dbReference type="Pfam" id="PF00464">
    <property type="entry name" value="SHMT"/>
    <property type="match status" value="1"/>
</dbReference>
<dbReference type="CDD" id="cd00378">
    <property type="entry name" value="SHMT"/>
    <property type="match status" value="1"/>
</dbReference>
<comment type="subunit">
    <text evidence="4 9">Homodimer.</text>
</comment>
<evidence type="ECO:0000256" key="1">
    <source>
        <dbReference type="ARBA" id="ARBA00001933"/>
    </source>
</evidence>
<keyword evidence="12" id="KW-0489">Methyltransferase</keyword>
<comment type="pathway">
    <text evidence="9">One-carbon metabolism; tetrahydrofolate interconversion.</text>
</comment>
<comment type="caution">
    <text evidence="9">Lacks conserved residue(s) required for the propagation of feature annotation.</text>
</comment>
<protein>
    <recommendedName>
        <fullName evidence="9">Serine hydroxymethyltransferase</fullName>
        <shortName evidence="9">SHMT</shortName>
        <shortName evidence="9">Serine methylase</shortName>
        <ecNumber evidence="9">2.1.2.1</ecNumber>
    </recommendedName>
</protein>
<dbReference type="UniPathway" id="UPA00193"/>
<comment type="subcellular location">
    <subcellularLocation>
        <location evidence="2 9">Cytoplasm</location>
    </subcellularLocation>
</comment>
<evidence type="ECO:0000256" key="6">
    <source>
        <dbReference type="ARBA" id="ARBA00022563"/>
    </source>
</evidence>
<feature type="binding site" evidence="9">
    <location>
        <begin position="127"/>
        <end position="129"/>
    </location>
    <ligand>
        <name>(6S)-5,6,7,8-tetrahydrofolate</name>
        <dbReference type="ChEBI" id="CHEBI:57453"/>
    </ligand>
</feature>
<dbReference type="Gene3D" id="3.40.640.10">
    <property type="entry name" value="Type I PLP-dependent aspartate aminotransferase-like (Major domain)"/>
    <property type="match status" value="1"/>
</dbReference>
<dbReference type="InterPro" id="IPR049943">
    <property type="entry name" value="Ser_HO-MeTrfase-like"/>
</dbReference>
<dbReference type="InterPro" id="IPR015424">
    <property type="entry name" value="PyrdxlP-dep_Trfase"/>
</dbReference>
<keyword evidence="6 9" id="KW-0554">One-carbon metabolism</keyword>
<feature type="site" description="Plays an important role in substrate specificity" evidence="9">
    <location>
        <position position="231"/>
    </location>
</feature>
<dbReference type="FunFam" id="3.40.640.10:FF:000001">
    <property type="entry name" value="Serine hydroxymethyltransferase"/>
    <property type="match status" value="1"/>
</dbReference>
<keyword evidence="9" id="KW-0028">Amino-acid biosynthesis</keyword>
<dbReference type="GO" id="GO:0030170">
    <property type="term" value="F:pyridoxal phosphate binding"/>
    <property type="evidence" value="ECO:0007669"/>
    <property type="project" value="UniProtKB-UniRule"/>
</dbReference>
<comment type="function">
    <text evidence="9">Catalyzes the reversible interconversion of serine and glycine with tetrahydrofolate (THF) serving as the one-carbon carrier. This reaction serves as the major source of one-carbon groups required for the biosynthesis of purines, thymidylate, methionine, and other important biomolecules. Also exhibits THF-independent aldolase activity toward beta-hydroxyamino acids, producing glycine and aldehydes, via a retro-aldol mechanism.</text>
</comment>
<keyword evidence="7 9" id="KW-0808">Transferase</keyword>
<reference evidence="12 13" key="1">
    <citation type="submission" date="2018-03" db="EMBL/GenBank/DDBJ databases">
        <title>Draft Genome Sequences of the Obligatory Marine Myxobacteria Enhygromyxa salina SWB007.</title>
        <authorList>
            <person name="Poehlein A."/>
            <person name="Moghaddam J.A."/>
            <person name="Harms H."/>
            <person name="Alanjari M."/>
            <person name="Koenig G.M."/>
            <person name="Daniel R."/>
            <person name="Schaeberle T.F."/>
        </authorList>
    </citation>
    <scope>NUCLEOTIDE SEQUENCE [LARGE SCALE GENOMIC DNA]</scope>
    <source>
        <strain evidence="12 13">SWB007</strain>
    </source>
</reference>
<dbReference type="PANTHER" id="PTHR11680">
    <property type="entry name" value="SERINE HYDROXYMETHYLTRANSFERASE"/>
    <property type="match status" value="1"/>
</dbReference>
<dbReference type="InterPro" id="IPR015421">
    <property type="entry name" value="PyrdxlP-dep_Trfase_major"/>
</dbReference>
<dbReference type="EMBL" id="PVNL01000120">
    <property type="protein sequence ID" value="PRP99579.1"/>
    <property type="molecule type" value="Genomic_DNA"/>
</dbReference>
<keyword evidence="5 9" id="KW-0963">Cytoplasm</keyword>
<evidence type="ECO:0000256" key="8">
    <source>
        <dbReference type="ARBA" id="ARBA00022898"/>
    </source>
</evidence>
<dbReference type="PROSITE" id="PS00096">
    <property type="entry name" value="SHMT"/>
    <property type="match status" value="1"/>
</dbReference>
<comment type="cofactor">
    <cofactor evidence="1 9 10">
        <name>pyridoxal 5'-phosphate</name>
        <dbReference type="ChEBI" id="CHEBI:597326"/>
    </cofactor>
</comment>
<comment type="caution">
    <text evidence="12">The sequence shown here is derived from an EMBL/GenBank/DDBJ whole genome shotgun (WGS) entry which is preliminary data.</text>
</comment>